<reference evidence="2 3" key="1">
    <citation type="submission" date="2022-02" db="EMBL/GenBank/DDBJ databases">
        <title>Draft genome sequence of Mezorhizobium retamae strain IRAMC:0171 isolated from Retama raetam nodules.</title>
        <authorList>
            <person name="Bengaied R."/>
            <person name="Sbissi I."/>
            <person name="Huber K."/>
            <person name="Ghodbane F."/>
            <person name="Nouioui I."/>
            <person name="Tarhouni M."/>
            <person name="Gtari M."/>
        </authorList>
    </citation>
    <scope>NUCLEOTIDE SEQUENCE [LARGE SCALE GENOMIC DNA]</scope>
    <source>
        <strain evidence="2 3">IRAMC:0171</strain>
    </source>
</reference>
<feature type="domain" description="Aminoglycoside phosphotransferase" evidence="1">
    <location>
        <begin position="43"/>
        <end position="253"/>
    </location>
</feature>
<gene>
    <name evidence="2" type="ORF">L4923_27480</name>
</gene>
<accession>A0ABS9QQE6</accession>
<dbReference type="EMBL" id="JAKREW010000053">
    <property type="protein sequence ID" value="MCG7508784.1"/>
    <property type="molecule type" value="Genomic_DNA"/>
</dbReference>
<protein>
    <submittedName>
        <fullName evidence="2">Phosphotransferase</fullName>
    </submittedName>
</protein>
<dbReference type="InterPro" id="IPR002575">
    <property type="entry name" value="Aminoglycoside_PTrfase"/>
</dbReference>
<organism evidence="2 3">
    <name type="scientific">Mesorhizobium retamae</name>
    <dbReference type="NCBI Taxonomy" id="2912854"/>
    <lineage>
        <taxon>Bacteria</taxon>
        <taxon>Pseudomonadati</taxon>
        <taxon>Pseudomonadota</taxon>
        <taxon>Alphaproteobacteria</taxon>
        <taxon>Hyphomicrobiales</taxon>
        <taxon>Phyllobacteriaceae</taxon>
        <taxon>Mesorhizobium</taxon>
    </lineage>
</organism>
<keyword evidence="3" id="KW-1185">Reference proteome</keyword>
<name>A0ABS9QQE6_9HYPH</name>
<evidence type="ECO:0000259" key="1">
    <source>
        <dbReference type="Pfam" id="PF01636"/>
    </source>
</evidence>
<dbReference type="InterPro" id="IPR051678">
    <property type="entry name" value="AGP_Transferase"/>
</dbReference>
<evidence type="ECO:0000313" key="2">
    <source>
        <dbReference type="EMBL" id="MCG7508784.1"/>
    </source>
</evidence>
<dbReference type="SUPFAM" id="SSF56112">
    <property type="entry name" value="Protein kinase-like (PK-like)"/>
    <property type="match status" value="1"/>
</dbReference>
<comment type="caution">
    <text evidence="2">The sequence shown here is derived from an EMBL/GenBank/DDBJ whole genome shotgun (WGS) entry which is preliminary data.</text>
</comment>
<evidence type="ECO:0000313" key="3">
    <source>
        <dbReference type="Proteomes" id="UP001201701"/>
    </source>
</evidence>
<dbReference type="PANTHER" id="PTHR21310:SF15">
    <property type="entry name" value="AMINOGLYCOSIDE PHOSPHOTRANSFERASE DOMAIN-CONTAINING PROTEIN"/>
    <property type="match status" value="1"/>
</dbReference>
<proteinExistence type="predicted"/>
<dbReference type="PANTHER" id="PTHR21310">
    <property type="entry name" value="AMINOGLYCOSIDE PHOSPHOTRANSFERASE-RELATED-RELATED"/>
    <property type="match status" value="1"/>
</dbReference>
<dbReference type="Gene3D" id="3.90.1200.10">
    <property type="match status" value="1"/>
</dbReference>
<dbReference type="RefSeq" id="WP_239370290.1">
    <property type="nucleotide sequence ID" value="NZ_JAKREW010000053.1"/>
</dbReference>
<dbReference type="InterPro" id="IPR011009">
    <property type="entry name" value="Kinase-like_dom_sf"/>
</dbReference>
<dbReference type="Gene3D" id="3.30.200.20">
    <property type="entry name" value="Phosphorylase Kinase, domain 1"/>
    <property type="match status" value="1"/>
</dbReference>
<dbReference type="Pfam" id="PF01636">
    <property type="entry name" value="APH"/>
    <property type="match status" value="1"/>
</dbReference>
<sequence length="288" mass="31308">MIGSHGMPAQHLPTPAEIAAALKLPPSPRVVSTGQNNLVLDFGEMIVRVPYHPSGIRELKREADVLAALRPHLPPLVPVLDLRDVDGHVVSVHRKLAGEPIADPGLLPYETRNAFARDLAAFLIRLHALPVTLLPDAEDVDPLAEWRQLLRQCEDHAFRLLSPDIVVDLRQRFQVFLSDLDMPAPAIIHGDFGAGNILAQGGRLSGVIDFAGCGIGDPAYDFASLAAGFGDQFLALVEQHAPISEATRQRMAFYRCTFPLLDVLFGVEHGDDGALQAGLRSLTGRRGW</sequence>
<dbReference type="Proteomes" id="UP001201701">
    <property type="component" value="Unassembled WGS sequence"/>
</dbReference>